<dbReference type="EMBL" id="BTSX01000003">
    <property type="protein sequence ID" value="GMS89124.1"/>
    <property type="molecule type" value="Genomic_DNA"/>
</dbReference>
<feature type="non-terminal residue" evidence="1">
    <location>
        <position position="134"/>
    </location>
</feature>
<name>A0AAV5T936_9BILA</name>
<dbReference type="AlphaFoldDB" id="A0AAV5T936"/>
<comment type="caution">
    <text evidence="1">The sequence shown here is derived from an EMBL/GenBank/DDBJ whole genome shotgun (WGS) entry which is preliminary data.</text>
</comment>
<proteinExistence type="predicted"/>
<organism evidence="1 2">
    <name type="scientific">Pristionchus entomophagus</name>
    <dbReference type="NCBI Taxonomy" id="358040"/>
    <lineage>
        <taxon>Eukaryota</taxon>
        <taxon>Metazoa</taxon>
        <taxon>Ecdysozoa</taxon>
        <taxon>Nematoda</taxon>
        <taxon>Chromadorea</taxon>
        <taxon>Rhabditida</taxon>
        <taxon>Rhabditina</taxon>
        <taxon>Diplogasteromorpha</taxon>
        <taxon>Diplogasteroidea</taxon>
        <taxon>Neodiplogasteridae</taxon>
        <taxon>Pristionchus</taxon>
    </lineage>
</organism>
<reference evidence="1" key="1">
    <citation type="submission" date="2023-10" db="EMBL/GenBank/DDBJ databases">
        <title>Genome assembly of Pristionchus species.</title>
        <authorList>
            <person name="Yoshida K."/>
            <person name="Sommer R.J."/>
        </authorList>
    </citation>
    <scope>NUCLEOTIDE SEQUENCE</scope>
    <source>
        <strain evidence="1">RS0144</strain>
    </source>
</reference>
<gene>
    <name evidence="1" type="ORF">PENTCL1PPCAC_11299</name>
</gene>
<sequence length="134" mass="15016">LCGVVDEIRDFLPSSLIHPLRVMVVGVVRKLIISEPKGDLPCCGCLRVTSVTHVTSCGLTEVSSNCTGCRLEWIRRSKHGPSLSDDVHSLPHHGDYWSRSHVCHQFREEGTLTQFVVVHLRMFFGCGHHLESDQ</sequence>
<protein>
    <submittedName>
        <fullName evidence="1">Uncharacterized protein</fullName>
    </submittedName>
</protein>
<feature type="non-terminal residue" evidence="1">
    <location>
        <position position="1"/>
    </location>
</feature>
<keyword evidence="2" id="KW-1185">Reference proteome</keyword>
<evidence type="ECO:0000313" key="2">
    <source>
        <dbReference type="Proteomes" id="UP001432027"/>
    </source>
</evidence>
<accession>A0AAV5T936</accession>
<evidence type="ECO:0000313" key="1">
    <source>
        <dbReference type="EMBL" id="GMS89124.1"/>
    </source>
</evidence>
<dbReference type="Proteomes" id="UP001432027">
    <property type="component" value="Unassembled WGS sequence"/>
</dbReference>